<dbReference type="AlphaFoldDB" id="Q46JU8"/>
<dbReference type="STRING" id="59920.PMN2A_0739"/>
<dbReference type="Pfam" id="PF13946">
    <property type="entry name" value="DUF4214"/>
    <property type="match status" value="1"/>
</dbReference>
<dbReference type="Gene3D" id="1.10.3130.20">
    <property type="entry name" value="Phycobilisome linker domain"/>
    <property type="match status" value="1"/>
</dbReference>
<evidence type="ECO:0000313" key="3">
    <source>
        <dbReference type="Proteomes" id="UP000002535"/>
    </source>
</evidence>
<protein>
    <recommendedName>
        <fullName evidence="1">DUF4214 domain-containing protein</fullName>
    </recommendedName>
</protein>
<keyword evidence="3" id="KW-1185">Reference proteome</keyword>
<dbReference type="InterPro" id="IPR038255">
    <property type="entry name" value="PBS_linker_sf"/>
</dbReference>
<reference evidence="2 3" key="1">
    <citation type="journal article" date="2007" name="PLoS Genet.">
        <title>Patterns and implications of gene gain and loss in the evolution of Prochlorococcus.</title>
        <authorList>
            <person name="Kettler G.C."/>
            <person name="Martiny A.C."/>
            <person name="Huang K."/>
            <person name="Zucker J."/>
            <person name="Coleman M.L."/>
            <person name="Rodrigue S."/>
            <person name="Chen F."/>
            <person name="Lapidus A."/>
            <person name="Ferriera S."/>
            <person name="Johnson J."/>
            <person name="Steglich C."/>
            <person name="Church G.M."/>
            <person name="Richardson P."/>
            <person name="Chisholm S.W."/>
        </authorList>
    </citation>
    <scope>NUCLEOTIDE SEQUENCE [LARGE SCALE GENOMIC DNA]</scope>
    <source>
        <strain evidence="2 3">NATL2A</strain>
    </source>
</reference>
<feature type="domain" description="DUF4214" evidence="1">
    <location>
        <begin position="373"/>
        <end position="444"/>
    </location>
</feature>
<dbReference type="PhylomeDB" id="Q46JU8"/>
<name>Q46JU8_PROMT</name>
<gene>
    <name evidence="2" type="ordered locus">PMN2A_0739</name>
</gene>
<dbReference type="EMBL" id="CP000095">
    <property type="protein sequence ID" value="AAZ58230.1"/>
    <property type="molecule type" value="Genomic_DNA"/>
</dbReference>
<dbReference type="InterPro" id="IPR025282">
    <property type="entry name" value="DUF4214"/>
</dbReference>
<dbReference type="KEGG" id="pmn:PMN2A_0739"/>
<evidence type="ECO:0000259" key="1">
    <source>
        <dbReference type="Pfam" id="PF13946"/>
    </source>
</evidence>
<accession>Q46JU8</accession>
<organism evidence="2 3">
    <name type="scientific">Prochlorococcus marinus (strain NATL2A)</name>
    <dbReference type="NCBI Taxonomy" id="59920"/>
    <lineage>
        <taxon>Bacteria</taxon>
        <taxon>Bacillati</taxon>
        <taxon>Cyanobacteriota</taxon>
        <taxon>Cyanophyceae</taxon>
        <taxon>Synechococcales</taxon>
        <taxon>Prochlorococcaceae</taxon>
        <taxon>Prochlorococcus</taxon>
    </lineage>
</organism>
<sequence>MSSSAPTFTIKNISDSSLSNIFSKELDIFGLKVFATSGTSDEDIIHAGKIYAEYLDNNKDGIVDDSLVLEKMIASKAVLGMTKDQNETDSLDFASLENLGYQVQDLNGVETIQNSSEINKFDATLEEVLHLITDYGYGMAYSEAFATNQFQGSFSINNSSLLTEAMDTARGGKFLTIPTSYPSSAWYTFYDDTADYSTQATEYFYWGLTSILGAQNFPGRYEEIKSEWKLNTAEKVKETDSKLYNLLTDSKYSLPTNIPDGNYSIISNLKTYNGAFNEYTFINQGNDQYGIKLDSSSTIDSLTGLSTVKFSDKSVDINKDVIGTFNQVTGKDDVTGRMFRLYNAAFARFPDADGLKYWIDKNASGENSNRVVAQSFLASAEFAERYGSNVTNEKYVETLYTNVLGRNSDIAGYNYWVGNLNNGIETRYEALLGFAESTENKTLFSEVTGIN</sequence>
<evidence type="ECO:0000313" key="2">
    <source>
        <dbReference type="EMBL" id="AAZ58230.1"/>
    </source>
</evidence>
<dbReference type="Proteomes" id="UP000002535">
    <property type="component" value="Chromosome"/>
</dbReference>
<proteinExistence type="predicted"/>
<dbReference type="OrthoDB" id="177750at2"/>
<dbReference type="RefSeq" id="WP_011294827.1">
    <property type="nucleotide sequence ID" value="NC_007335.2"/>
</dbReference>
<dbReference type="HOGENOM" id="CLU_606708_0_0_3"/>